<name>D2R8U9_PIRSD</name>
<accession>D2R8U9</accession>
<evidence type="ECO:0000313" key="2">
    <source>
        <dbReference type="Proteomes" id="UP000001887"/>
    </source>
</evidence>
<dbReference type="HOGENOM" id="CLU_045794_0_0_0"/>
<dbReference type="KEGG" id="psl:Psta_4758"/>
<organism evidence="1 2">
    <name type="scientific">Pirellula staleyi (strain ATCC 27377 / DSM 6068 / ICPB 4128)</name>
    <name type="common">Pirella staleyi</name>
    <dbReference type="NCBI Taxonomy" id="530564"/>
    <lineage>
        <taxon>Bacteria</taxon>
        <taxon>Pseudomonadati</taxon>
        <taxon>Planctomycetota</taxon>
        <taxon>Planctomycetia</taxon>
        <taxon>Pirellulales</taxon>
        <taxon>Pirellulaceae</taxon>
        <taxon>Pirellula</taxon>
    </lineage>
</organism>
<dbReference type="Pfam" id="PF02353">
    <property type="entry name" value="CMAS"/>
    <property type="match status" value="1"/>
</dbReference>
<dbReference type="STRING" id="530564.Psta_4758"/>
<dbReference type="CDD" id="cd02440">
    <property type="entry name" value="AdoMet_MTases"/>
    <property type="match status" value="1"/>
</dbReference>
<dbReference type="FunFam" id="3.40.50.150:FF:000554">
    <property type="entry name" value="Cation-transporting ATPase"/>
    <property type="match status" value="1"/>
</dbReference>
<dbReference type="EMBL" id="CP001848">
    <property type="protein sequence ID" value="ADB19399.1"/>
    <property type="molecule type" value="Genomic_DNA"/>
</dbReference>
<dbReference type="Gene3D" id="3.40.50.150">
    <property type="entry name" value="Vaccinia Virus protein VP39"/>
    <property type="match status" value="1"/>
</dbReference>
<dbReference type="PANTHER" id="PTHR43832:SF1">
    <property type="entry name" value="S-ADENOSYL-L-METHIONINE-DEPENDENT METHYLTRANSFERASES SUPERFAMILY PROTEIN"/>
    <property type="match status" value="1"/>
</dbReference>
<keyword evidence="2" id="KW-1185">Reference proteome</keyword>
<proteinExistence type="predicted"/>
<evidence type="ECO:0000313" key="1">
    <source>
        <dbReference type="EMBL" id="ADB19399.1"/>
    </source>
</evidence>
<dbReference type="SUPFAM" id="SSF53335">
    <property type="entry name" value="S-adenosyl-L-methionine-dependent methyltransferases"/>
    <property type="match status" value="1"/>
</dbReference>
<reference evidence="1 2" key="1">
    <citation type="journal article" date="2009" name="Stand. Genomic Sci.">
        <title>Complete genome sequence of Pirellula staleyi type strain (ATCC 27377).</title>
        <authorList>
            <person name="Clum A."/>
            <person name="Tindall B.J."/>
            <person name="Sikorski J."/>
            <person name="Ivanova N."/>
            <person name="Mavrommatis K."/>
            <person name="Lucas S."/>
            <person name="Glavina del Rio T."/>
            <person name="Nolan M."/>
            <person name="Chen F."/>
            <person name="Tice H."/>
            <person name="Pitluck S."/>
            <person name="Cheng J.F."/>
            <person name="Chertkov O."/>
            <person name="Brettin T."/>
            <person name="Han C."/>
            <person name="Detter J.C."/>
            <person name="Kuske C."/>
            <person name="Bruce D."/>
            <person name="Goodwin L."/>
            <person name="Ovchinikova G."/>
            <person name="Pati A."/>
            <person name="Mikhailova N."/>
            <person name="Chen A."/>
            <person name="Palaniappan K."/>
            <person name="Land M."/>
            <person name="Hauser L."/>
            <person name="Chang Y.J."/>
            <person name="Jeffries C.D."/>
            <person name="Chain P."/>
            <person name="Rohde M."/>
            <person name="Goker M."/>
            <person name="Bristow J."/>
            <person name="Eisen J.A."/>
            <person name="Markowitz V."/>
            <person name="Hugenholtz P."/>
            <person name="Kyrpides N.C."/>
            <person name="Klenk H.P."/>
            <person name="Lapidus A."/>
        </authorList>
    </citation>
    <scope>NUCLEOTIDE SEQUENCE [LARGE SCALE GENOMIC DNA]</scope>
    <source>
        <strain evidence="2">ATCC 27377 / DSM 6068 / ICPB 4128</strain>
    </source>
</reference>
<protein>
    <submittedName>
        <fullName evidence="1">Cyclopropane-fatty-acyl-phospholipid synthase</fullName>
    </submittedName>
</protein>
<dbReference type="AlphaFoldDB" id="D2R8U9"/>
<dbReference type="InterPro" id="IPR029063">
    <property type="entry name" value="SAM-dependent_MTases_sf"/>
</dbReference>
<dbReference type="PANTHER" id="PTHR43832">
    <property type="match status" value="1"/>
</dbReference>
<sequence length="345" mass="39898">MLTTPIGLAERGYLPDFLIRVGIRRLVADRLKLENRRRHGEPNITVAEYADWLRQQEIAVATEKANEQHYEVPPPFFRGCLGKHLKYSCCLFETPSTSLDEAEAAMLRLTCERAEIVDGMKILELGCGWGSLSLWMAEHFPTSQITAVSNSRPQREYIEAQARERGLTNLRIITADMRDFSIAEKFDRVVSVEMLEHMRNYAIVLERIRSWMHDDAKLFVHIFTHARLAYTFETEGESNWMGQHFFTGGQMPSRDLLSHFADDLTIEKQWEVSGRHYQLTSEAWLKNLDAHYHQLLPLLAGHPSGDPAEVVLQRWRIFYLSCAELFGYRGGNEWGVTHYLLRPTK</sequence>
<dbReference type="OrthoDB" id="9782855at2"/>
<dbReference type="eggNOG" id="COG2230">
    <property type="taxonomic scope" value="Bacteria"/>
</dbReference>
<gene>
    <name evidence="1" type="ordered locus">Psta_4758</name>
</gene>
<dbReference type="Proteomes" id="UP000001887">
    <property type="component" value="Chromosome"/>
</dbReference>